<keyword evidence="1" id="KW-0812">Transmembrane</keyword>
<organism evidence="3 4">
    <name type="scientific">Ceratodon purpureus</name>
    <name type="common">Fire moss</name>
    <name type="synonym">Dicranum purpureum</name>
    <dbReference type="NCBI Taxonomy" id="3225"/>
    <lineage>
        <taxon>Eukaryota</taxon>
        <taxon>Viridiplantae</taxon>
        <taxon>Streptophyta</taxon>
        <taxon>Embryophyta</taxon>
        <taxon>Bryophyta</taxon>
        <taxon>Bryophytina</taxon>
        <taxon>Bryopsida</taxon>
        <taxon>Dicranidae</taxon>
        <taxon>Pseudoditrichales</taxon>
        <taxon>Ditrichaceae</taxon>
        <taxon>Ceratodon</taxon>
    </lineage>
</organism>
<dbReference type="Proteomes" id="UP000822688">
    <property type="component" value="Chromosome 3"/>
</dbReference>
<keyword evidence="1" id="KW-0472">Membrane</keyword>
<keyword evidence="2" id="KW-0732">Signal</keyword>
<proteinExistence type="predicted"/>
<feature type="transmembrane region" description="Helical" evidence="1">
    <location>
        <begin position="61"/>
        <end position="78"/>
    </location>
</feature>
<comment type="caution">
    <text evidence="3">The sequence shown here is derived from an EMBL/GenBank/DDBJ whole genome shotgun (WGS) entry which is preliminary data.</text>
</comment>
<feature type="signal peptide" evidence="2">
    <location>
        <begin position="1"/>
        <end position="20"/>
    </location>
</feature>
<protein>
    <submittedName>
        <fullName evidence="3">Uncharacterized protein</fullName>
    </submittedName>
</protein>
<dbReference type="AlphaFoldDB" id="A0A8T0IMX1"/>
<evidence type="ECO:0000313" key="3">
    <source>
        <dbReference type="EMBL" id="KAG0583908.1"/>
    </source>
</evidence>
<feature type="transmembrane region" description="Helical" evidence="1">
    <location>
        <begin position="90"/>
        <end position="109"/>
    </location>
</feature>
<accession>A0A8T0IMX1</accession>
<feature type="chain" id="PRO_5035899603" evidence="2">
    <location>
        <begin position="21"/>
        <end position="189"/>
    </location>
</feature>
<evidence type="ECO:0000256" key="2">
    <source>
        <dbReference type="SAM" id="SignalP"/>
    </source>
</evidence>
<reference evidence="3" key="1">
    <citation type="submission" date="2020-06" db="EMBL/GenBank/DDBJ databases">
        <title>WGS assembly of Ceratodon purpureus strain R40.</title>
        <authorList>
            <person name="Carey S.B."/>
            <person name="Jenkins J."/>
            <person name="Shu S."/>
            <person name="Lovell J.T."/>
            <person name="Sreedasyam A."/>
            <person name="Maumus F."/>
            <person name="Tiley G.P."/>
            <person name="Fernandez-Pozo N."/>
            <person name="Barry K."/>
            <person name="Chen C."/>
            <person name="Wang M."/>
            <person name="Lipzen A."/>
            <person name="Daum C."/>
            <person name="Saski C.A."/>
            <person name="Payton A.C."/>
            <person name="Mcbreen J.C."/>
            <person name="Conrad R.E."/>
            <person name="Kollar L.M."/>
            <person name="Olsson S."/>
            <person name="Huttunen S."/>
            <person name="Landis J.B."/>
            <person name="Wickett N.J."/>
            <person name="Johnson M.G."/>
            <person name="Rensing S.A."/>
            <person name="Grimwood J."/>
            <person name="Schmutz J."/>
            <person name="Mcdaniel S.F."/>
        </authorList>
    </citation>
    <scope>NUCLEOTIDE SEQUENCE</scope>
    <source>
        <strain evidence="3">R40</strain>
    </source>
</reference>
<evidence type="ECO:0000256" key="1">
    <source>
        <dbReference type="SAM" id="Phobius"/>
    </source>
</evidence>
<keyword evidence="1" id="KW-1133">Transmembrane helix</keyword>
<keyword evidence="4" id="KW-1185">Reference proteome</keyword>
<dbReference type="EMBL" id="CM026423">
    <property type="protein sequence ID" value="KAG0583908.1"/>
    <property type="molecule type" value="Genomic_DNA"/>
</dbReference>
<evidence type="ECO:0000313" key="4">
    <source>
        <dbReference type="Proteomes" id="UP000822688"/>
    </source>
</evidence>
<sequence length="189" mass="20384">MVGVGVLAGSSVMLLTIAWAGSLIAGRCDLTGPSVTATDLTLTRPFDPVGTGVTTDEQTRVGAWIMMLSTLPFLFAQLPLLPGHLEDGPTAALGGCIVASVGLLAYSAYQVASPWLQQKKVEEARLQFCCSRALQRVASFPMRSTSRTNRLFQPFNQFYFSLSPSLAVLSSLCARFLKNIKLLGFNYTQ</sequence>
<gene>
    <name evidence="3" type="ORF">KC19_3G170700</name>
</gene>
<name>A0A8T0IMX1_CERPU</name>